<dbReference type="RefSeq" id="XP_007412535.1">
    <property type="nucleotide sequence ID" value="XM_007412473.1"/>
</dbReference>
<feature type="region of interest" description="Disordered" evidence="1">
    <location>
        <begin position="289"/>
        <end position="308"/>
    </location>
</feature>
<organism evidence="3">
    <name type="scientific">Melampsora larici-populina (strain 98AG31 / pathotype 3-4-7)</name>
    <name type="common">Poplar leaf rust fungus</name>
    <dbReference type="NCBI Taxonomy" id="747676"/>
    <lineage>
        <taxon>Eukaryota</taxon>
        <taxon>Fungi</taxon>
        <taxon>Dikarya</taxon>
        <taxon>Basidiomycota</taxon>
        <taxon>Pucciniomycotina</taxon>
        <taxon>Pucciniomycetes</taxon>
        <taxon>Pucciniales</taxon>
        <taxon>Melampsoraceae</taxon>
        <taxon>Melampsora</taxon>
    </lineage>
</organism>
<protein>
    <submittedName>
        <fullName evidence="2">Uncharacterized protein</fullName>
    </submittedName>
</protein>
<feature type="compositionally biased region" description="Basic and acidic residues" evidence="1">
    <location>
        <begin position="258"/>
        <end position="278"/>
    </location>
</feature>
<evidence type="ECO:0000313" key="2">
    <source>
        <dbReference type="EMBL" id="EGG04074.1"/>
    </source>
</evidence>
<accession>F4RTW4</accession>
<feature type="compositionally biased region" description="Low complexity" evidence="1">
    <location>
        <begin position="289"/>
        <end position="299"/>
    </location>
</feature>
<feature type="compositionally biased region" description="Polar residues" evidence="1">
    <location>
        <begin position="373"/>
        <end position="389"/>
    </location>
</feature>
<keyword evidence="3" id="KW-1185">Reference proteome</keyword>
<evidence type="ECO:0000256" key="1">
    <source>
        <dbReference type="SAM" id="MobiDB-lite"/>
    </source>
</evidence>
<dbReference type="VEuPathDB" id="FungiDB:MELLADRAFT_72434"/>
<feature type="region of interest" description="Disordered" evidence="1">
    <location>
        <begin position="218"/>
        <end position="278"/>
    </location>
</feature>
<dbReference type="OrthoDB" id="4092340at2759"/>
<proteinExistence type="predicted"/>
<dbReference type="EMBL" id="GL883120">
    <property type="protein sequence ID" value="EGG04074.1"/>
    <property type="molecule type" value="Genomic_DNA"/>
</dbReference>
<sequence>MSTELYYTVSNNNQPAPDSMSYASDHNAYGHGLRRGQSQQQSSYAPAAMNMYQQQQLQAALYQQQQLEFAQQQAQLEMHLQLEQMRLQNLALQEQIMVGQVRAHQQAQAQAQAEQLRGGFHAARNAPAGGRLNFTHSQGGIFAERALARRQQAEADALYARFHPNEQEEDDLLQDLPSHVQRGSADRGQSLTPPALVFSKPDEAFPVLASSAAATITPASTSPKVTSKSHQHTDSDSSASTVGSLSSFTTRSLQNSECDNHEGESKPDKATPPKKKFSEVVKASAAKVAPAASKSAISVNTTAPPKLNPFSSVFVPGSASSTNSSPKQSGVEKSARSSPTATATNSPAPASAASTPAASPPALLYRAVRSKSPPGSASNTTRAPAARSVSNSLPAVVLGAMPVRQPRGPAAEAELTNQNFATRIRKRAIKALGARPSPSPTPTQFQFHPQIFENTMIQPQQQYLDIGETGLHHGMMSPGLAQLMAAARAREERFVGY</sequence>
<dbReference type="AlphaFoldDB" id="F4RTW4"/>
<dbReference type="HOGENOM" id="CLU_548699_0_0_1"/>
<dbReference type="InParanoid" id="F4RTW4"/>
<evidence type="ECO:0000313" key="3">
    <source>
        <dbReference type="Proteomes" id="UP000001072"/>
    </source>
</evidence>
<feature type="region of interest" description="Disordered" evidence="1">
    <location>
        <begin position="317"/>
        <end position="389"/>
    </location>
</feature>
<feature type="compositionally biased region" description="Polar residues" evidence="1">
    <location>
        <begin position="236"/>
        <end position="257"/>
    </location>
</feature>
<dbReference type="Proteomes" id="UP000001072">
    <property type="component" value="Unassembled WGS sequence"/>
</dbReference>
<name>F4RTW4_MELLP</name>
<dbReference type="KEGG" id="mlr:MELLADRAFT_72434"/>
<dbReference type="GeneID" id="18932102"/>
<reference evidence="3" key="1">
    <citation type="journal article" date="2011" name="Proc. Natl. Acad. Sci. U.S.A.">
        <title>Obligate biotrophy features unraveled by the genomic analysis of rust fungi.</title>
        <authorList>
            <person name="Duplessis S."/>
            <person name="Cuomo C.A."/>
            <person name="Lin Y.-C."/>
            <person name="Aerts A."/>
            <person name="Tisserant E."/>
            <person name="Veneault-Fourrey C."/>
            <person name="Joly D.L."/>
            <person name="Hacquard S."/>
            <person name="Amselem J."/>
            <person name="Cantarel B.L."/>
            <person name="Chiu R."/>
            <person name="Coutinho P.M."/>
            <person name="Feau N."/>
            <person name="Field M."/>
            <person name="Frey P."/>
            <person name="Gelhaye E."/>
            <person name="Goldberg J."/>
            <person name="Grabherr M.G."/>
            <person name="Kodira C.D."/>
            <person name="Kohler A."/>
            <person name="Kuees U."/>
            <person name="Lindquist E.A."/>
            <person name="Lucas S.M."/>
            <person name="Mago R."/>
            <person name="Mauceli E."/>
            <person name="Morin E."/>
            <person name="Murat C."/>
            <person name="Pangilinan J.L."/>
            <person name="Park R."/>
            <person name="Pearson M."/>
            <person name="Quesneville H."/>
            <person name="Rouhier N."/>
            <person name="Sakthikumar S."/>
            <person name="Salamov A.A."/>
            <person name="Schmutz J."/>
            <person name="Selles B."/>
            <person name="Shapiro H."/>
            <person name="Tanguay P."/>
            <person name="Tuskan G.A."/>
            <person name="Henrissat B."/>
            <person name="Van de Peer Y."/>
            <person name="Rouze P."/>
            <person name="Ellis J.G."/>
            <person name="Dodds P.N."/>
            <person name="Schein J.E."/>
            <person name="Zhong S."/>
            <person name="Hamelin R.C."/>
            <person name="Grigoriev I.V."/>
            <person name="Szabo L.J."/>
            <person name="Martin F."/>
        </authorList>
    </citation>
    <scope>NUCLEOTIDE SEQUENCE [LARGE SCALE GENOMIC DNA]</scope>
    <source>
        <strain evidence="3">98AG31 / pathotype 3-4-7</strain>
    </source>
</reference>
<feature type="compositionally biased region" description="Low complexity" evidence="1">
    <location>
        <begin position="336"/>
        <end position="362"/>
    </location>
</feature>
<feature type="compositionally biased region" description="Polar residues" evidence="1">
    <location>
        <begin position="318"/>
        <end position="328"/>
    </location>
</feature>
<gene>
    <name evidence="2" type="ORF">MELLADRAFT_72434</name>
</gene>